<dbReference type="HOGENOM" id="CLU_127329_0_0_1"/>
<evidence type="ECO:0000259" key="2">
    <source>
        <dbReference type="SMART" id="SM00848"/>
    </source>
</evidence>
<dbReference type="Gene3D" id="1.10.287.2250">
    <property type="match status" value="1"/>
</dbReference>
<feature type="compositionally biased region" description="Polar residues" evidence="1">
    <location>
        <begin position="158"/>
        <end position="172"/>
    </location>
</feature>
<dbReference type="InterPro" id="IPR013201">
    <property type="entry name" value="Prot_inhib_I29"/>
</dbReference>
<reference evidence="3" key="2">
    <citation type="submission" date="2018-05" db="EMBL/GenBank/DDBJ databases">
        <title>OmerRS3 (Oryza meridionalis Reference Sequence Version 3).</title>
        <authorList>
            <person name="Zhang J."/>
            <person name="Kudrna D."/>
            <person name="Lee S."/>
            <person name="Talag J."/>
            <person name="Welchert J."/>
            <person name="Wing R.A."/>
        </authorList>
    </citation>
    <scope>NUCLEOTIDE SEQUENCE [LARGE SCALE GENOMIC DNA]</scope>
    <source>
        <strain evidence="3">cv. OR44</strain>
    </source>
</reference>
<evidence type="ECO:0000256" key="1">
    <source>
        <dbReference type="SAM" id="MobiDB-lite"/>
    </source>
</evidence>
<dbReference type="AlphaFoldDB" id="A0A0E0EJL6"/>
<reference evidence="3" key="1">
    <citation type="submission" date="2015-04" db="UniProtKB">
        <authorList>
            <consortium name="EnsemblPlants"/>
        </authorList>
    </citation>
    <scope>IDENTIFICATION</scope>
</reference>
<evidence type="ECO:0000313" key="3">
    <source>
        <dbReference type="EnsemblPlants" id="OMERI08G07320.1"/>
    </source>
</evidence>
<dbReference type="SMART" id="SM00848">
    <property type="entry name" value="Inhibitor_I29"/>
    <property type="match status" value="1"/>
</dbReference>
<dbReference type="InterPro" id="IPR038765">
    <property type="entry name" value="Papain-like_cys_pep_sf"/>
</dbReference>
<evidence type="ECO:0000313" key="4">
    <source>
        <dbReference type="Proteomes" id="UP000008021"/>
    </source>
</evidence>
<dbReference type="Pfam" id="PF08246">
    <property type="entry name" value="Inhibitor_I29"/>
    <property type="match status" value="1"/>
</dbReference>
<keyword evidence="4" id="KW-1185">Reference proteome</keyword>
<protein>
    <recommendedName>
        <fullName evidence="2">Cathepsin propeptide inhibitor domain-containing protein</fullName>
    </recommendedName>
</protein>
<organism evidence="3">
    <name type="scientific">Oryza meridionalis</name>
    <dbReference type="NCBI Taxonomy" id="40149"/>
    <lineage>
        <taxon>Eukaryota</taxon>
        <taxon>Viridiplantae</taxon>
        <taxon>Streptophyta</taxon>
        <taxon>Embryophyta</taxon>
        <taxon>Tracheophyta</taxon>
        <taxon>Spermatophyta</taxon>
        <taxon>Magnoliopsida</taxon>
        <taxon>Liliopsida</taxon>
        <taxon>Poales</taxon>
        <taxon>Poaceae</taxon>
        <taxon>BOP clade</taxon>
        <taxon>Oryzoideae</taxon>
        <taxon>Oryzeae</taxon>
        <taxon>Oryzinae</taxon>
        <taxon>Oryza</taxon>
    </lineage>
</organism>
<proteinExistence type="predicted"/>
<dbReference type="STRING" id="40149.A0A0E0EJL6"/>
<feature type="domain" description="Cathepsin propeptide inhibitor" evidence="2">
    <location>
        <begin position="15"/>
        <end position="71"/>
    </location>
</feature>
<dbReference type="EnsemblPlants" id="OMERI08G07320.1">
    <property type="protein sequence ID" value="OMERI08G07320.1"/>
    <property type="gene ID" value="OMERI08G07320"/>
</dbReference>
<dbReference type="SUPFAM" id="SSF54001">
    <property type="entry name" value="Cysteine proteinases"/>
    <property type="match status" value="1"/>
</dbReference>
<dbReference type="Gramene" id="OMERI08G07320.1">
    <property type="protein sequence ID" value="OMERI08G07320.1"/>
    <property type="gene ID" value="OMERI08G07320"/>
</dbReference>
<feature type="region of interest" description="Disordered" evidence="1">
    <location>
        <begin position="157"/>
        <end position="182"/>
    </location>
</feature>
<name>A0A0E0EJL6_9ORYZ</name>
<accession>A0A0E0EJL6</accession>
<sequence length="182" mass="20442">MSVISHRETETRRMFVEWKAKYDETYASVAEEERRYAVFKETRRAVDQHNAGLQSYRVGLNMFADLTDDDFPPGCGLGVCWQCDTKMPSVRVLCSRLRIYGRTISDGLLSWALGLQLRMAACHGKATYLSGKEYAGNVIPRCLLCGFYVQVRSPAGSPRNSPSKISRHTSAGDQVPRADKLL</sequence>
<dbReference type="Proteomes" id="UP000008021">
    <property type="component" value="Chromosome 8"/>
</dbReference>